<dbReference type="InterPro" id="IPR045155">
    <property type="entry name" value="Beta-lactam_cat"/>
</dbReference>
<gene>
    <name evidence="2" type="ORF">FC43_GL000810</name>
</gene>
<organism evidence="2 3">
    <name type="scientific">Limosilactobacillus ingluviei DSM 15946</name>
    <dbReference type="NCBI Taxonomy" id="1423760"/>
    <lineage>
        <taxon>Bacteria</taxon>
        <taxon>Bacillati</taxon>
        <taxon>Bacillota</taxon>
        <taxon>Bacilli</taxon>
        <taxon>Lactobacillales</taxon>
        <taxon>Lactobacillaceae</taxon>
        <taxon>Limosilactobacillus</taxon>
    </lineage>
</organism>
<dbReference type="Proteomes" id="UP000050816">
    <property type="component" value="Unassembled WGS sequence"/>
</dbReference>
<dbReference type="InterPro" id="IPR000871">
    <property type="entry name" value="Beta-lactam_class-A"/>
</dbReference>
<name>A0A0R1UAU1_9LACO</name>
<dbReference type="RefSeq" id="WP_019206753.1">
    <property type="nucleotide sequence ID" value="NZ_AZFK01000086.1"/>
</dbReference>
<dbReference type="SUPFAM" id="SSF56601">
    <property type="entry name" value="beta-lactamase/transpeptidase-like"/>
    <property type="match status" value="1"/>
</dbReference>
<evidence type="ECO:0000313" key="3">
    <source>
        <dbReference type="Proteomes" id="UP000050816"/>
    </source>
</evidence>
<dbReference type="Gene3D" id="3.40.710.10">
    <property type="entry name" value="DD-peptidase/beta-lactamase superfamily"/>
    <property type="match status" value="1"/>
</dbReference>
<dbReference type="PANTHER" id="PTHR35333:SF3">
    <property type="entry name" value="BETA-LACTAMASE-TYPE TRANSPEPTIDASE FOLD CONTAINING PROTEIN"/>
    <property type="match status" value="1"/>
</dbReference>
<comment type="caution">
    <text evidence="2">The sequence shown here is derived from an EMBL/GenBank/DDBJ whole genome shotgun (WGS) entry which is preliminary data.</text>
</comment>
<dbReference type="GO" id="GO:0008800">
    <property type="term" value="F:beta-lactamase activity"/>
    <property type="evidence" value="ECO:0007669"/>
    <property type="project" value="InterPro"/>
</dbReference>
<dbReference type="GO" id="GO:0030655">
    <property type="term" value="P:beta-lactam antibiotic catabolic process"/>
    <property type="evidence" value="ECO:0007669"/>
    <property type="project" value="InterPro"/>
</dbReference>
<feature type="domain" description="Beta-lactamase class A catalytic" evidence="1">
    <location>
        <begin position="115"/>
        <end position="266"/>
    </location>
</feature>
<reference evidence="2 3" key="1">
    <citation type="journal article" date="2015" name="Genome Announc.">
        <title>Expanding the biotechnology potential of lactobacilli through comparative genomics of 213 strains and associated genera.</title>
        <authorList>
            <person name="Sun Z."/>
            <person name="Harris H.M."/>
            <person name="McCann A."/>
            <person name="Guo C."/>
            <person name="Argimon S."/>
            <person name="Zhang W."/>
            <person name="Yang X."/>
            <person name="Jeffery I.B."/>
            <person name="Cooney J.C."/>
            <person name="Kagawa T.F."/>
            <person name="Liu W."/>
            <person name="Song Y."/>
            <person name="Salvetti E."/>
            <person name="Wrobel A."/>
            <person name="Rasinkangas P."/>
            <person name="Parkhill J."/>
            <person name="Rea M.C."/>
            <person name="O'Sullivan O."/>
            <person name="Ritari J."/>
            <person name="Douillard F.P."/>
            <person name="Paul Ross R."/>
            <person name="Yang R."/>
            <person name="Briner A.E."/>
            <person name="Felis G.E."/>
            <person name="de Vos W.M."/>
            <person name="Barrangou R."/>
            <person name="Klaenhammer T.R."/>
            <person name="Caufield P.W."/>
            <person name="Cui Y."/>
            <person name="Zhang H."/>
            <person name="O'Toole P.W."/>
        </authorList>
    </citation>
    <scope>NUCLEOTIDE SEQUENCE [LARGE SCALE GENOMIC DNA]</scope>
    <source>
        <strain evidence="2 3">DSM 15946</strain>
    </source>
</reference>
<dbReference type="GeneID" id="82934470"/>
<dbReference type="InterPro" id="IPR012338">
    <property type="entry name" value="Beta-lactam/transpept-like"/>
</dbReference>
<dbReference type="AlphaFoldDB" id="A0A0R1UAU1"/>
<evidence type="ECO:0000313" key="2">
    <source>
        <dbReference type="EMBL" id="KRL87906.1"/>
    </source>
</evidence>
<protein>
    <submittedName>
        <fullName evidence="2">Penicillin-binding protein transpeptidase</fullName>
    </submittedName>
</protein>
<dbReference type="PATRIC" id="fig|1423760.3.peg.831"/>
<dbReference type="GO" id="GO:0046677">
    <property type="term" value="P:response to antibiotic"/>
    <property type="evidence" value="ECO:0007669"/>
    <property type="project" value="InterPro"/>
</dbReference>
<dbReference type="EMBL" id="AZFK01000086">
    <property type="protein sequence ID" value="KRL87906.1"/>
    <property type="molecule type" value="Genomic_DNA"/>
</dbReference>
<sequence>MQRRQRQAQRRRQRRWRWGLSGGFLLTALLLIGGITTQRSAPTTSNPLEAMENLFIGPRVHYGLQTAWRTQLAGRSERVSIALYSAQTGQLYSRTNAAHHQFHMASTVKVAILAGILRQEKGHLTAQEKALATRMIENSDNAATNLLFEDYLGGQAGLQATFAAFGMTHSTAHKAWGLSTTTPADQVRLLNQIYFSSDQLNDQSRAYLRYLMAHVATDQQWGISAGSDSFALKNGWLPYGKDQWIINSIGYIDGPGANDYTIAIYTDHNPSMASGKQLVEQLAQVTRQAMRRLDD</sequence>
<evidence type="ECO:0000259" key="1">
    <source>
        <dbReference type="Pfam" id="PF13354"/>
    </source>
</evidence>
<dbReference type="PANTHER" id="PTHR35333">
    <property type="entry name" value="BETA-LACTAMASE"/>
    <property type="match status" value="1"/>
</dbReference>
<proteinExistence type="predicted"/>
<dbReference type="Pfam" id="PF13354">
    <property type="entry name" value="Beta-lactamase2"/>
    <property type="match status" value="1"/>
</dbReference>
<accession>A0A0R1UAU1</accession>